<dbReference type="InterPro" id="IPR051908">
    <property type="entry name" value="Ribosomal_N-acetyltransferase"/>
</dbReference>
<sequence length="208" mass="22074">MRATRASARWHSGAMEPFELTDGVVLLRVPGPTDVDRITALCQDPAIQEWTTVPSPYARADGEGFVSGMVADGWAAGSSLNWAVRVDGELVGMVGLAMEGAGSAEIGYWLAPDRRGQGLMSRAVALVVDAAFGRLGLDRLSWRAYVGNLPSRAVAERAGFRVEGEVRGGGVQRGVRRDEWLGTLLRSDTPGAQPRNPSPGGDRAKMAG</sequence>
<reference evidence="3 4" key="1">
    <citation type="submission" date="2019-07" db="EMBL/GenBank/DDBJ databases">
        <title>Whole genome shotgun sequence of Cellulomonas hominis NBRC 16055.</title>
        <authorList>
            <person name="Hosoyama A."/>
            <person name="Uohara A."/>
            <person name="Ohji S."/>
            <person name="Ichikawa N."/>
        </authorList>
    </citation>
    <scope>NUCLEOTIDE SEQUENCE [LARGE SCALE GENOMIC DNA]</scope>
    <source>
        <strain evidence="3 4">NBRC 16055</strain>
    </source>
</reference>
<feature type="region of interest" description="Disordered" evidence="1">
    <location>
        <begin position="183"/>
        <end position="208"/>
    </location>
</feature>
<name>A0A511FH64_9CELL</name>
<gene>
    <name evidence="3" type="ORF">CHO01_23040</name>
</gene>
<feature type="domain" description="N-acetyltransferase" evidence="2">
    <location>
        <begin position="25"/>
        <end position="182"/>
    </location>
</feature>
<dbReference type="InterPro" id="IPR016181">
    <property type="entry name" value="Acyl_CoA_acyltransferase"/>
</dbReference>
<evidence type="ECO:0000256" key="1">
    <source>
        <dbReference type="SAM" id="MobiDB-lite"/>
    </source>
</evidence>
<protein>
    <submittedName>
        <fullName evidence="3">Putative acetyltransferase</fullName>
    </submittedName>
</protein>
<keyword evidence="4" id="KW-1185">Reference proteome</keyword>
<dbReference type="SUPFAM" id="SSF55729">
    <property type="entry name" value="Acyl-CoA N-acyltransferases (Nat)"/>
    <property type="match status" value="1"/>
</dbReference>
<evidence type="ECO:0000313" key="3">
    <source>
        <dbReference type="EMBL" id="GEL47188.1"/>
    </source>
</evidence>
<dbReference type="PANTHER" id="PTHR43441:SF10">
    <property type="entry name" value="ACETYLTRANSFERASE"/>
    <property type="match status" value="1"/>
</dbReference>
<dbReference type="Gene3D" id="3.40.630.30">
    <property type="match status" value="1"/>
</dbReference>
<accession>A0A511FH64</accession>
<dbReference type="GO" id="GO:0005737">
    <property type="term" value="C:cytoplasm"/>
    <property type="evidence" value="ECO:0007669"/>
    <property type="project" value="TreeGrafter"/>
</dbReference>
<dbReference type="Proteomes" id="UP000321723">
    <property type="component" value="Unassembled WGS sequence"/>
</dbReference>
<dbReference type="GO" id="GO:1990189">
    <property type="term" value="F:protein N-terminal-serine acetyltransferase activity"/>
    <property type="evidence" value="ECO:0007669"/>
    <property type="project" value="TreeGrafter"/>
</dbReference>
<proteinExistence type="predicted"/>
<dbReference type="AlphaFoldDB" id="A0A511FH64"/>
<dbReference type="GO" id="GO:0008999">
    <property type="term" value="F:protein-N-terminal-alanine acetyltransferase activity"/>
    <property type="evidence" value="ECO:0007669"/>
    <property type="project" value="TreeGrafter"/>
</dbReference>
<dbReference type="CDD" id="cd04301">
    <property type="entry name" value="NAT_SF"/>
    <property type="match status" value="1"/>
</dbReference>
<comment type="caution">
    <text evidence="3">The sequence shown here is derived from an EMBL/GenBank/DDBJ whole genome shotgun (WGS) entry which is preliminary data.</text>
</comment>
<dbReference type="PROSITE" id="PS51186">
    <property type="entry name" value="GNAT"/>
    <property type="match status" value="1"/>
</dbReference>
<dbReference type="EMBL" id="BJVQ01000032">
    <property type="protein sequence ID" value="GEL47188.1"/>
    <property type="molecule type" value="Genomic_DNA"/>
</dbReference>
<dbReference type="Pfam" id="PF13302">
    <property type="entry name" value="Acetyltransf_3"/>
    <property type="match status" value="1"/>
</dbReference>
<dbReference type="PANTHER" id="PTHR43441">
    <property type="entry name" value="RIBOSOMAL-PROTEIN-SERINE ACETYLTRANSFERASE"/>
    <property type="match status" value="1"/>
</dbReference>
<evidence type="ECO:0000259" key="2">
    <source>
        <dbReference type="PROSITE" id="PS51186"/>
    </source>
</evidence>
<keyword evidence="3" id="KW-0808">Transferase</keyword>
<evidence type="ECO:0000313" key="4">
    <source>
        <dbReference type="Proteomes" id="UP000321723"/>
    </source>
</evidence>
<organism evidence="3 4">
    <name type="scientific">Cellulomonas hominis</name>
    <dbReference type="NCBI Taxonomy" id="156981"/>
    <lineage>
        <taxon>Bacteria</taxon>
        <taxon>Bacillati</taxon>
        <taxon>Actinomycetota</taxon>
        <taxon>Actinomycetes</taxon>
        <taxon>Micrococcales</taxon>
        <taxon>Cellulomonadaceae</taxon>
        <taxon>Cellulomonas</taxon>
    </lineage>
</organism>
<dbReference type="InterPro" id="IPR000182">
    <property type="entry name" value="GNAT_dom"/>
</dbReference>